<dbReference type="Pfam" id="PF02457">
    <property type="entry name" value="DAC"/>
    <property type="match status" value="1"/>
</dbReference>
<dbReference type="HAMAP" id="MF_01499">
    <property type="entry name" value="DacA"/>
    <property type="match status" value="1"/>
</dbReference>
<evidence type="ECO:0000256" key="7">
    <source>
        <dbReference type="ARBA" id="ARBA00022840"/>
    </source>
</evidence>
<keyword evidence="4 10" id="KW-0812">Transmembrane</keyword>
<dbReference type="Pfam" id="PF19293">
    <property type="entry name" value="CdaA_N"/>
    <property type="match status" value="1"/>
</dbReference>
<protein>
    <recommendedName>
        <fullName evidence="10">Diadenylate cyclase</fullName>
        <shortName evidence="10">DAC</shortName>
        <ecNumber evidence="10">2.7.7.85</ecNumber>
    </recommendedName>
    <alternativeName>
        <fullName evidence="10">Cyclic-di-AMP synthase</fullName>
        <shortName evidence="10">c-di-AMP synthase</shortName>
    </alternativeName>
</protein>
<comment type="catalytic activity">
    <reaction evidence="1 10">
        <text>2 ATP = 3',3'-c-di-AMP + 2 diphosphate</text>
        <dbReference type="Rhea" id="RHEA:35655"/>
        <dbReference type="ChEBI" id="CHEBI:30616"/>
        <dbReference type="ChEBI" id="CHEBI:33019"/>
        <dbReference type="ChEBI" id="CHEBI:71500"/>
        <dbReference type="EC" id="2.7.7.85"/>
    </reaction>
</comment>
<evidence type="ECO:0000259" key="11">
    <source>
        <dbReference type="PROSITE" id="PS51794"/>
    </source>
</evidence>
<name>A0A2S7IFQ6_9BACT</name>
<keyword evidence="2 10" id="KW-1003">Cell membrane</keyword>
<sequence length="265" mass="29846">MLLLRLGFLDIDFLDLIDIGLVAFLLYQVYFLIKGSIASRVFLGYLLVYGIYLIVRALGMELLSTILGQFMEIGVLALVVIFQPEIRRFLIFVGRSTNLQQYPILHRIFNQKSEKQSNWELQPVIDAVKKLAATRTGALIVIKKEDPLKRYIESGDALDAQLSRALLLAIFQKNGPLHDGAVIISDHRIKAARCMLPISENPDLPAILGFRHRAAIGLSEHSDAAVIVVSEERGEISMATEGGELHRHLPIHELQNQLVDYLRQR</sequence>
<feature type="transmembrane region" description="Helical" evidence="10">
    <location>
        <begin position="12"/>
        <end position="31"/>
    </location>
</feature>
<proteinExistence type="inferred from homology"/>
<dbReference type="PIRSF" id="PIRSF004793">
    <property type="entry name" value="UCP004793"/>
    <property type="match status" value="1"/>
</dbReference>
<feature type="transmembrane region" description="Helical" evidence="10">
    <location>
        <begin position="37"/>
        <end position="55"/>
    </location>
</feature>
<evidence type="ECO:0000313" key="13">
    <source>
        <dbReference type="Proteomes" id="UP000239590"/>
    </source>
</evidence>
<evidence type="ECO:0000256" key="6">
    <source>
        <dbReference type="ARBA" id="ARBA00022741"/>
    </source>
</evidence>
<dbReference type="NCBIfam" id="TIGR00159">
    <property type="entry name" value="diadenylate cyclase CdaA"/>
    <property type="match status" value="1"/>
</dbReference>
<dbReference type="InterPro" id="IPR034701">
    <property type="entry name" value="CdaA"/>
</dbReference>
<dbReference type="FunFam" id="3.40.1700.10:FF:000002">
    <property type="entry name" value="Diadenylate cyclase"/>
    <property type="match status" value="1"/>
</dbReference>
<dbReference type="InterPro" id="IPR003390">
    <property type="entry name" value="DNA_integrity_scan_DisA_N"/>
</dbReference>
<evidence type="ECO:0000256" key="3">
    <source>
        <dbReference type="ARBA" id="ARBA00022679"/>
    </source>
</evidence>
<keyword evidence="3 10" id="KW-0808">Transferase</keyword>
<dbReference type="Gene3D" id="3.40.1700.10">
    <property type="entry name" value="DNA integrity scanning protein, DisA, N-terminal domain"/>
    <property type="match status" value="1"/>
</dbReference>
<keyword evidence="7 10" id="KW-0067">ATP-binding</keyword>
<organism evidence="12 13">
    <name type="scientific">Siphonobacter curvatus</name>
    <dbReference type="NCBI Taxonomy" id="2094562"/>
    <lineage>
        <taxon>Bacteria</taxon>
        <taxon>Pseudomonadati</taxon>
        <taxon>Bacteroidota</taxon>
        <taxon>Cytophagia</taxon>
        <taxon>Cytophagales</taxon>
        <taxon>Cytophagaceae</taxon>
        <taxon>Siphonobacter</taxon>
    </lineage>
</organism>
<dbReference type="InterPro" id="IPR050338">
    <property type="entry name" value="DisA"/>
</dbReference>
<evidence type="ECO:0000313" key="12">
    <source>
        <dbReference type="EMBL" id="PQA54146.1"/>
    </source>
</evidence>
<dbReference type="SUPFAM" id="SSF143597">
    <property type="entry name" value="YojJ-like"/>
    <property type="match status" value="1"/>
</dbReference>
<dbReference type="AlphaFoldDB" id="A0A2S7IFQ6"/>
<evidence type="ECO:0000256" key="5">
    <source>
        <dbReference type="ARBA" id="ARBA00022695"/>
    </source>
</evidence>
<dbReference type="PANTHER" id="PTHR34185">
    <property type="entry name" value="DIADENYLATE CYCLASE"/>
    <property type="match status" value="1"/>
</dbReference>
<feature type="transmembrane region" description="Helical" evidence="10">
    <location>
        <begin position="62"/>
        <end position="82"/>
    </location>
</feature>
<dbReference type="GO" id="GO:0006171">
    <property type="term" value="P:cAMP biosynthetic process"/>
    <property type="evidence" value="ECO:0007669"/>
    <property type="project" value="InterPro"/>
</dbReference>
<comment type="caution">
    <text evidence="10">Lacks conserved residue(s) required for the propagation of feature annotation.</text>
</comment>
<evidence type="ECO:0000256" key="4">
    <source>
        <dbReference type="ARBA" id="ARBA00022692"/>
    </source>
</evidence>
<accession>A0A2S7IFQ6</accession>
<evidence type="ECO:0000256" key="9">
    <source>
        <dbReference type="ARBA" id="ARBA00023136"/>
    </source>
</evidence>
<keyword evidence="6 10" id="KW-0547">Nucleotide-binding</keyword>
<dbReference type="GO" id="GO:0106408">
    <property type="term" value="F:diadenylate cyclase activity"/>
    <property type="evidence" value="ECO:0007669"/>
    <property type="project" value="UniProtKB-EC"/>
</dbReference>
<keyword evidence="13" id="KW-1185">Reference proteome</keyword>
<dbReference type="InterPro" id="IPR036888">
    <property type="entry name" value="DNA_integrity_DisA_N_sf"/>
</dbReference>
<evidence type="ECO:0000256" key="8">
    <source>
        <dbReference type="ARBA" id="ARBA00022989"/>
    </source>
</evidence>
<dbReference type="GO" id="GO:0004016">
    <property type="term" value="F:adenylate cyclase activity"/>
    <property type="evidence" value="ECO:0007669"/>
    <property type="project" value="UniProtKB-UniRule"/>
</dbReference>
<dbReference type="OrthoDB" id="9807385at2"/>
<comment type="function">
    <text evidence="10">Catalyzes the condensation of 2 ATP molecules into cyclic di-AMP (c-di-AMP), a second messenger used to regulate differing processes in different bacteria.</text>
</comment>
<keyword evidence="9 10" id="KW-0472">Membrane</keyword>
<evidence type="ECO:0000256" key="10">
    <source>
        <dbReference type="HAMAP-Rule" id="MF_01499"/>
    </source>
</evidence>
<dbReference type="InterPro" id="IPR014046">
    <property type="entry name" value="C-di-AMP_synthase"/>
</dbReference>
<keyword evidence="5 10" id="KW-0548">Nucleotidyltransferase</keyword>
<comment type="caution">
    <text evidence="12">The sequence shown here is derived from an EMBL/GenBank/DDBJ whole genome shotgun (WGS) entry which is preliminary data.</text>
</comment>
<dbReference type="RefSeq" id="WP_104715836.1">
    <property type="nucleotide sequence ID" value="NZ_PTRA01000007.1"/>
</dbReference>
<gene>
    <name evidence="10" type="primary">dacA</name>
    <name evidence="12" type="ORF">C5O19_23580</name>
</gene>
<dbReference type="PROSITE" id="PS51794">
    <property type="entry name" value="DAC"/>
    <property type="match status" value="1"/>
</dbReference>
<reference evidence="13" key="1">
    <citation type="submission" date="2018-02" db="EMBL/GenBank/DDBJ databases">
        <title>Genome sequencing of Solimonas sp. HR-BB.</title>
        <authorList>
            <person name="Lee Y."/>
            <person name="Jeon C.O."/>
        </authorList>
    </citation>
    <scope>NUCLEOTIDE SEQUENCE [LARGE SCALE GENOMIC DNA]</scope>
    <source>
        <strain evidence="13">HR-U</strain>
    </source>
</reference>
<evidence type="ECO:0000256" key="1">
    <source>
        <dbReference type="ARBA" id="ARBA00000877"/>
    </source>
</evidence>
<dbReference type="EMBL" id="PTRA01000007">
    <property type="protein sequence ID" value="PQA54146.1"/>
    <property type="molecule type" value="Genomic_DNA"/>
</dbReference>
<evidence type="ECO:0000256" key="2">
    <source>
        <dbReference type="ARBA" id="ARBA00022475"/>
    </source>
</evidence>
<comment type="similarity">
    <text evidence="10">Belongs to the adenylate cyclase family. DacA/CdaA subfamily.</text>
</comment>
<dbReference type="EC" id="2.7.7.85" evidence="10"/>
<dbReference type="Proteomes" id="UP000239590">
    <property type="component" value="Unassembled WGS sequence"/>
</dbReference>
<dbReference type="PANTHER" id="PTHR34185:SF1">
    <property type="entry name" value="DIADENYLATE CYCLASE"/>
    <property type="match status" value="1"/>
</dbReference>
<comment type="subunit">
    <text evidence="10">Probably a homodimer.</text>
</comment>
<dbReference type="GO" id="GO:0005524">
    <property type="term" value="F:ATP binding"/>
    <property type="evidence" value="ECO:0007669"/>
    <property type="project" value="UniProtKB-UniRule"/>
</dbReference>
<feature type="domain" description="DAC" evidence="11">
    <location>
        <begin position="83"/>
        <end position="253"/>
    </location>
</feature>
<keyword evidence="8 10" id="KW-1133">Transmembrane helix</keyword>
<dbReference type="InterPro" id="IPR045585">
    <property type="entry name" value="CdaA_N"/>
</dbReference>